<evidence type="ECO:0000256" key="1">
    <source>
        <dbReference type="ARBA" id="ARBA00022441"/>
    </source>
</evidence>
<name>A0A6P8CNJ9_PUNGR</name>
<dbReference type="SUPFAM" id="SSF81383">
    <property type="entry name" value="F-box domain"/>
    <property type="match status" value="1"/>
</dbReference>
<dbReference type="InterPro" id="IPR015915">
    <property type="entry name" value="Kelch-typ_b-propeller"/>
</dbReference>
<dbReference type="InterPro" id="IPR001810">
    <property type="entry name" value="F-box_dom"/>
</dbReference>
<evidence type="ECO:0000313" key="5">
    <source>
        <dbReference type="RefSeq" id="XP_031385094.1"/>
    </source>
</evidence>
<gene>
    <name evidence="5 6" type="primary">LOC116198956</name>
</gene>
<dbReference type="SMART" id="SM00256">
    <property type="entry name" value="FBOX"/>
    <property type="match status" value="1"/>
</dbReference>
<reference evidence="5 6" key="2">
    <citation type="submission" date="2025-04" db="UniProtKB">
        <authorList>
            <consortium name="RefSeq"/>
        </authorList>
    </citation>
    <scope>IDENTIFICATION</scope>
    <source>
        <tissue evidence="5 6">Leaf</tissue>
    </source>
</reference>
<evidence type="ECO:0000313" key="6">
    <source>
        <dbReference type="RefSeq" id="XP_031385095.1"/>
    </source>
</evidence>
<dbReference type="Gene3D" id="2.120.10.80">
    <property type="entry name" value="Kelch-type beta propeller"/>
    <property type="match status" value="1"/>
</dbReference>
<evidence type="ECO:0000313" key="4">
    <source>
        <dbReference type="Proteomes" id="UP000515151"/>
    </source>
</evidence>
<evidence type="ECO:0000256" key="2">
    <source>
        <dbReference type="ARBA" id="ARBA00022737"/>
    </source>
</evidence>
<dbReference type="AlphaFoldDB" id="A0A6P8CNJ9"/>
<dbReference type="PANTHER" id="PTHR46344">
    <property type="entry name" value="OS02G0202900 PROTEIN"/>
    <property type="match status" value="1"/>
</dbReference>
<dbReference type="SMART" id="SM00612">
    <property type="entry name" value="Kelch"/>
    <property type="match status" value="3"/>
</dbReference>
<dbReference type="OrthoDB" id="45365at2759"/>
<dbReference type="RefSeq" id="XP_031385095.1">
    <property type="nucleotide sequence ID" value="XM_031529235.1"/>
</dbReference>
<sequence>MPGFIAGKKRCASAPFCFSDSFDQSTAKGSTSLSSKISDDANGPILPGLPDDVAKVCLALLPRSDIPLMGAVCKKWRSFLRSQEFFITRKQAGMLEEWIYLLVTDEEGKKSHWEVLDCLGDKQRRPPPMPCPAKAGFGVVALDGKLYVVGGYSMLNGTKAASTEVYQYDTCLNSWRKLANLNVARYDFACAEVNGMIYAVGGYRVEGESLSSAEVYSPETNKWTTIESLRRPRRGSFGFGFEKKLYVMGGRSSFTIGNSRSVDIYNAERKEWCEMKNGCVMVTTHAVIGKKLFCVEWKNQRKLAMFYSEDRSWSKEPIPLTGSSNVEFRFGILGGKLLLFSHKKAPWYATLVYDPAAAPGSEWRTCKIKPSGECLLSVTIQA</sequence>
<evidence type="ECO:0000259" key="3">
    <source>
        <dbReference type="SMART" id="SM00256"/>
    </source>
</evidence>
<dbReference type="InterPro" id="IPR036047">
    <property type="entry name" value="F-box-like_dom_sf"/>
</dbReference>
<dbReference type="RefSeq" id="XP_031385094.1">
    <property type="nucleotide sequence ID" value="XM_031529234.1"/>
</dbReference>
<protein>
    <submittedName>
        <fullName evidence="5 6">F-box/kelch-repeat protein At1g67480-like</fullName>
    </submittedName>
</protein>
<keyword evidence="1" id="KW-0880">Kelch repeat</keyword>
<dbReference type="Proteomes" id="UP000515151">
    <property type="component" value="Chromosome 3"/>
</dbReference>
<keyword evidence="2" id="KW-0677">Repeat</keyword>
<reference evidence="4" key="1">
    <citation type="journal article" date="2020" name="Plant Biotechnol. J.">
        <title>The pomegranate (Punica granatum L.) draft genome dissects genetic divergence between soft- and hard-seeded cultivars.</title>
        <authorList>
            <person name="Luo X."/>
            <person name="Li H."/>
            <person name="Wu Z."/>
            <person name="Yao W."/>
            <person name="Zhao P."/>
            <person name="Cao D."/>
            <person name="Yu H."/>
            <person name="Li K."/>
            <person name="Poudel K."/>
            <person name="Zhao D."/>
            <person name="Zhang F."/>
            <person name="Xia X."/>
            <person name="Chen L."/>
            <person name="Wang Q."/>
            <person name="Jing D."/>
            <person name="Cao S."/>
        </authorList>
    </citation>
    <scope>NUCLEOTIDE SEQUENCE [LARGE SCALE GENOMIC DNA]</scope>
</reference>
<feature type="domain" description="F-box" evidence="3">
    <location>
        <begin position="49"/>
        <end position="89"/>
    </location>
</feature>
<dbReference type="Pfam" id="PF01344">
    <property type="entry name" value="Kelch_1"/>
    <property type="match status" value="3"/>
</dbReference>
<dbReference type="Pfam" id="PF00646">
    <property type="entry name" value="F-box"/>
    <property type="match status" value="1"/>
</dbReference>
<keyword evidence="4" id="KW-1185">Reference proteome</keyword>
<dbReference type="CDD" id="cd22152">
    <property type="entry name" value="F-box_AtAFR-like"/>
    <property type="match status" value="1"/>
</dbReference>
<dbReference type="InterPro" id="IPR006652">
    <property type="entry name" value="Kelch_1"/>
</dbReference>
<dbReference type="PANTHER" id="PTHR46344:SF1">
    <property type="entry name" value="OS02G0504900 PROTEIN"/>
    <property type="match status" value="1"/>
</dbReference>
<organism evidence="4 6">
    <name type="scientific">Punica granatum</name>
    <name type="common">Pomegranate</name>
    <dbReference type="NCBI Taxonomy" id="22663"/>
    <lineage>
        <taxon>Eukaryota</taxon>
        <taxon>Viridiplantae</taxon>
        <taxon>Streptophyta</taxon>
        <taxon>Embryophyta</taxon>
        <taxon>Tracheophyta</taxon>
        <taxon>Spermatophyta</taxon>
        <taxon>Magnoliopsida</taxon>
        <taxon>eudicotyledons</taxon>
        <taxon>Gunneridae</taxon>
        <taxon>Pentapetalae</taxon>
        <taxon>rosids</taxon>
        <taxon>malvids</taxon>
        <taxon>Myrtales</taxon>
        <taxon>Lythraceae</taxon>
        <taxon>Punica</taxon>
    </lineage>
</organism>
<proteinExistence type="predicted"/>
<dbReference type="GeneID" id="116198956"/>
<accession>A0A6P8CNJ9</accession>
<dbReference type="SUPFAM" id="SSF117281">
    <property type="entry name" value="Kelch motif"/>
    <property type="match status" value="1"/>
</dbReference>